<dbReference type="EMBL" id="FONV01000010">
    <property type="protein sequence ID" value="SFF44904.1"/>
    <property type="molecule type" value="Genomic_DNA"/>
</dbReference>
<keyword evidence="1" id="KW-0732">Signal</keyword>
<proteinExistence type="predicted"/>
<evidence type="ECO:0008006" key="4">
    <source>
        <dbReference type="Google" id="ProtNLM"/>
    </source>
</evidence>
<dbReference type="OrthoDB" id="3297638at2"/>
<accession>A0A1I2IRL1</accession>
<dbReference type="Proteomes" id="UP000199645">
    <property type="component" value="Unassembled WGS sequence"/>
</dbReference>
<evidence type="ECO:0000313" key="3">
    <source>
        <dbReference type="Proteomes" id="UP000199645"/>
    </source>
</evidence>
<reference evidence="2 3" key="1">
    <citation type="submission" date="2016-10" db="EMBL/GenBank/DDBJ databases">
        <authorList>
            <person name="de Groot N.N."/>
        </authorList>
    </citation>
    <scope>NUCLEOTIDE SEQUENCE [LARGE SCALE GENOMIC DNA]</scope>
    <source>
        <strain evidence="2 3">DSM 43019</strain>
    </source>
</reference>
<organism evidence="2 3">
    <name type="scientific">Actinoplanes philippinensis</name>
    <dbReference type="NCBI Taxonomy" id="35752"/>
    <lineage>
        <taxon>Bacteria</taxon>
        <taxon>Bacillati</taxon>
        <taxon>Actinomycetota</taxon>
        <taxon>Actinomycetes</taxon>
        <taxon>Micromonosporales</taxon>
        <taxon>Micromonosporaceae</taxon>
        <taxon>Actinoplanes</taxon>
    </lineage>
</organism>
<protein>
    <recommendedName>
        <fullName evidence="4">SipW-cognate class signal peptide</fullName>
    </recommendedName>
</protein>
<keyword evidence="3" id="KW-1185">Reference proteome</keyword>
<feature type="chain" id="PRO_5038609467" description="SipW-cognate class signal peptide" evidence="1">
    <location>
        <begin position="24"/>
        <end position="154"/>
    </location>
</feature>
<evidence type="ECO:0000313" key="2">
    <source>
        <dbReference type="EMBL" id="SFF44904.1"/>
    </source>
</evidence>
<dbReference type="STRING" id="35752.SAMN05421541_110399"/>
<feature type="signal peptide" evidence="1">
    <location>
        <begin position="1"/>
        <end position="23"/>
    </location>
</feature>
<sequence length="154" mass="15028">MRKSIKRAVVVGTALAVTTGAGAAYAAWVAKGAGEAKAQAVSAAPLTTGSVSLTADLYPGAAGDAKITINNPNSYKVKVTDITATGITASGGLGECLGSNVVFANQTGKNIEVPAKGNVQVTLTNAVSMIADAQDGCQGATFTVAVSLVGASAA</sequence>
<name>A0A1I2IRL1_9ACTN</name>
<gene>
    <name evidence="2" type="ORF">SAMN05421541_110399</name>
</gene>
<dbReference type="AlphaFoldDB" id="A0A1I2IRL1"/>
<dbReference type="RefSeq" id="WP_093618826.1">
    <property type="nucleotide sequence ID" value="NZ_BOMT01000055.1"/>
</dbReference>
<evidence type="ECO:0000256" key="1">
    <source>
        <dbReference type="SAM" id="SignalP"/>
    </source>
</evidence>